<dbReference type="CDD" id="cd02696">
    <property type="entry name" value="MurNAc-LAA"/>
    <property type="match status" value="1"/>
</dbReference>
<dbReference type="PANTHER" id="PTHR30404:SF8">
    <property type="entry name" value="AUTOLYSIN PH-RELATED"/>
    <property type="match status" value="1"/>
</dbReference>
<protein>
    <submittedName>
        <fullName evidence="2">N-acetylmuramoyl-L-alanine amidase</fullName>
    </submittedName>
</protein>
<dbReference type="SMART" id="SM00646">
    <property type="entry name" value="Ami_3"/>
    <property type="match status" value="1"/>
</dbReference>
<dbReference type="EMBL" id="MWMH01000001">
    <property type="protein sequence ID" value="OOP74676.1"/>
    <property type="molecule type" value="Genomic_DNA"/>
</dbReference>
<gene>
    <name evidence="2" type="ORF">CBEIBR21_00475</name>
</gene>
<sequence length="298" mass="33594">MSNFIIAVGHTASGNVGCGVIDRLDESKCTREIGALVTQYLKQRGYGVNLLRIDKSNSYSCQDCYERANQANEIAKTTDIKLYVEIHINAGGGSGPEVLVFGKSEVANQYAAKVCNELSSALNLPNRGVKIRNLIVLNETIMPAILVECLFADSDDANKYNPEVIARAIVNGLIGDNDYCDGEWKNGWNHNDIGWWYSPDPINKYYYTSDNGWKEIEGEWYIFDSRGYALQNSWYHDEGDKVWYYLDDECKMVRGSKEKALWKCINGKCYAFGEDGKMYCDCVTPDGHNISINGEWIK</sequence>
<reference evidence="2 3" key="1">
    <citation type="submission" date="2017-02" db="EMBL/GenBank/DDBJ databases">
        <title>Genome sequence of Clostridium beijerinckii Br21.</title>
        <authorList>
            <person name="Fonseca B.C."/>
            <person name="Guazzaroni M.E."/>
            <person name="Riano-Pachon D.M."/>
            <person name="Reginatto V."/>
        </authorList>
    </citation>
    <scope>NUCLEOTIDE SEQUENCE [LARGE SCALE GENOMIC DNA]</scope>
    <source>
        <strain evidence="2 3">Br21</strain>
    </source>
</reference>
<proteinExistence type="predicted"/>
<dbReference type="Pfam" id="PF01520">
    <property type="entry name" value="Amidase_3"/>
    <property type="match status" value="1"/>
</dbReference>
<evidence type="ECO:0000313" key="3">
    <source>
        <dbReference type="Proteomes" id="UP000190959"/>
    </source>
</evidence>
<dbReference type="Gene3D" id="2.10.270.10">
    <property type="entry name" value="Cholin Binding"/>
    <property type="match status" value="1"/>
</dbReference>
<dbReference type="Gene3D" id="3.40.630.40">
    <property type="entry name" value="Zn-dependent exopeptidases"/>
    <property type="match status" value="1"/>
</dbReference>
<feature type="domain" description="MurNAc-LAA" evidence="1">
    <location>
        <begin position="63"/>
        <end position="174"/>
    </location>
</feature>
<dbReference type="SUPFAM" id="SSF69360">
    <property type="entry name" value="Cell wall binding repeat"/>
    <property type="match status" value="1"/>
</dbReference>
<dbReference type="GO" id="GO:0008745">
    <property type="term" value="F:N-acetylmuramoyl-L-alanine amidase activity"/>
    <property type="evidence" value="ECO:0007669"/>
    <property type="project" value="InterPro"/>
</dbReference>
<organism evidence="2 3">
    <name type="scientific">Clostridium beijerinckii</name>
    <name type="common">Clostridium MP</name>
    <dbReference type="NCBI Taxonomy" id="1520"/>
    <lineage>
        <taxon>Bacteria</taxon>
        <taxon>Bacillati</taxon>
        <taxon>Bacillota</taxon>
        <taxon>Clostridia</taxon>
        <taxon>Eubacteriales</taxon>
        <taxon>Clostridiaceae</taxon>
        <taxon>Clostridium</taxon>
    </lineage>
</organism>
<name>A0A1S9NAU9_CLOBE</name>
<comment type="caution">
    <text evidence="2">The sequence shown here is derived from an EMBL/GenBank/DDBJ whole genome shotgun (WGS) entry which is preliminary data.</text>
</comment>
<dbReference type="SUPFAM" id="SSF53187">
    <property type="entry name" value="Zn-dependent exopeptidases"/>
    <property type="match status" value="1"/>
</dbReference>
<dbReference type="InterPro" id="IPR050695">
    <property type="entry name" value="N-acetylmuramoyl_amidase_3"/>
</dbReference>
<evidence type="ECO:0000259" key="1">
    <source>
        <dbReference type="SMART" id="SM00646"/>
    </source>
</evidence>
<dbReference type="GO" id="GO:0030288">
    <property type="term" value="C:outer membrane-bounded periplasmic space"/>
    <property type="evidence" value="ECO:0007669"/>
    <property type="project" value="TreeGrafter"/>
</dbReference>
<dbReference type="RefSeq" id="WP_078114224.1">
    <property type="nucleotide sequence ID" value="NZ_MWMH01000001.1"/>
</dbReference>
<dbReference type="InterPro" id="IPR002508">
    <property type="entry name" value="MurNAc-LAA_cat"/>
</dbReference>
<accession>A0A1S9NAU9</accession>
<evidence type="ECO:0000313" key="2">
    <source>
        <dbReference type="EMBL" id="OOP74676.1"/>
    </source>
</evidence>
<dbReference type="Proteomes" id="UP000190959">
    <property type="component" value="Unassembled WGS sequence"/>
</dbReference>
<dbReference type="AlphaFoldDB" id="A0A1S9NAU9"/>
<dbReference type="PANTHER" id="PTHR30404">
    <property type="entry name" value="N-ACETYLMURAMOYL-L-ALANINE AMIDASE"/>
    <property type="match status" value="1"/>
</dbReference>
<dbReference type="GO" id="GO:0009253">
    <property type="term" value="P:peptidoglycan catabolic process"/>
    <property type="evidence" value="ECO:0007669"/>
    <property type="project" value="InterPro"/>
</dbReference>